<reference evidence="2 3" key="1">
    <citation type="submission" date="2017-07" db="EMBL/GenBank/DDBJ databases">
        <title>Amycolatopsis antarcticus sp. nov., isolated from the surface of an Antarcticus brown macroalga.</title>
        <authorList>
            <person name="Wang J."/>
            <person name="Leiva S."/>
            <person name="Huang J."/>
            <person name="Huang Y."/>
        </authorList>
    </citation>
    <scope>NUCLEOTIDE SEQUENCE [LARGE SCALE GENOMIC DNA]</scope>
    <source>
        <strain evidence="2 3">AU-G6</strain>
    </source>
</reference>
<accession>A0A263CY03</accession>
<keyword evidence="2" id="KW-0378">Hydrolase</keyword>
<protein>
    <submittedName>
        <fullName evidence="2">Endonuclease</fullName>
    </submittedName>
</protein>
<name>A0A263CY03_9PSEU</name>
<dbReference type="AlphaFoldDB" id="A0A263CY03"/>
<gene>
    <name evidence="2" type="ORF">CFN78_22365</name>
</gene>
<keyword evidence="2" id="KW-0255">Endonuclease</keyword>
<proteinExistence type="predicted"/>
<dbReference type="InterPro" id="IPR005135">
    <property type="entry name" value="Endo/exonuclease/phosphatase"/>
</dbReference>
<keyword evidence="3" id="KW-1185">Reference proteome</keyword>
<dbReference type="Proteomes" id="UP000242444">
    <property type="component" value="Unassembled WGS sequence"/>
</dbReference>
<dbReference type="OrthoDB" id="2340043at2"/>
<dbReference type="InterPro" id="IPR036691">
    <property type="entry name" value="Endo/exonu/phosph_ase_sf"/>
</dbReference>
<evidence type="ECO:0000313" key="3">
    <source>
        <dbReference type="Proteomes" id="UP000242444"/>
    </source>
</evidence>
<dbReference type="GO" id="GO:0004519">
    <property type="term" value="F:endonuclease activity"/>
    <property type="evidence" value="ECO:0007669"/>
    <property type="project" value="UniProtKB-KW"/>
</dbReference>
<evidence type="ECO:0000259" key="1">
    <source>
        <dbReference type="Pfam" id="PF03372"/>
    </source>
</evidence>
<dbReference type="Gene3D" id="3.60.10.10">
    <property type="entry name" value="Endonuclease/exonuclease/phosphatase"/>
    <property type="match status" value="1"/>
</dbReference>
<organism evidence="2 3">
    <name type="scientific">Amycolatopsis antarctica</name>
    <dbReference type="NCBI Taxonomy" id="1854586"/>
    <lineage>
        <taxon>Bacteria</taxon>
        <taxon>Bacillati</taxon>
        <taxon>Actinomycetota</taxon>
        <taxon>Actinomycetes</taxon>
        <taxon>Pseudonocardiales</taxon>
        <taxon>Pseudonocardiaceae</taxon>
        <taxon>Amycolatopsis</taxon>
    </lineage>
</organism>
<sequence>MSRRWLIAAGTLLLVAGLGLGLLPRYLGDEQPAADGPALRVLTVNMYFGGADPRTIVDLVRTRAVEVLSLQEVTPEALRAMEAAGLASLLPHRVLRAEPGASGSGLLSVHPLTELDLAGPSTLAQPSARLTMPDGSSAELVAVHPMPPVEEFAAWRSELAGLPRPAAPVRILAGDFNATLDHTAFRELIGSGYADTAEELGRGFLPTWPSGNFPPPVTIDHVLVDRRVAVRDHQVFHVPGGDHRAVYAELTLPRRK</sequence>
<dbReference type="SUPFAM" id="SSF56219">
    <property type="entry name" value="DNase I-like"/>
    <property type="match status" value="1"/>
</dbReference>
<evidence type="ECO:0000313" key="2">
    <source>
        <dbReference type="EMBL" id="OZM71023.1"/>
    </source>
</evidence>
<dbReference type="InParanoid" id="A0A263CY03"/>
<feature type="domain" description="Endonuclease/exonuclease/phosphatase" evidence="1">
    <location>
        <begin position="42"/>
        <end position="243"/>
    </location>
</feature>
<keyword evidence="2" id="KW-0540">Nuclease</keyword>
<dbReference type="EMBL" id="NKYE01000016">
    <property type="protein sequence ID" value="OZM71023.1"/>
    <property type="molecule type" value="Genomic_DNA"/>
</dbReference>
<comment type="caution">
    <text evidence="2">The sequence shown here is derived from an EMBL/GenBank/DDBJ whole genome shotgun (WGS) entry which is preliminary data.</text>
</comment>
<dbReference type="Pfam" id="PF03372">
    <property type="entry name" value="Exo_endo_phos"/>
    <property type="match status" value="1"/>
</dbReference>